<proteinExistence type="predicted"/>
<sequence>MIYIYCALGIAILLSVIFTKLKNNNLKSIFSRSKNIMPSQNHPKIDIPSTSQRWKLPQTDCFCKDKEEDWIYDEDLGCWYVCRECNRCEYYWEGSLYIHEDRNIQPR</sequence>
<dbReference type="EMBL" id="MDER01000074">
    <property type="protein sequence ID" value="ODP26840.1"/>
    <property type="molecule type" value="Genomic_DNA"/>
</dbReference>
<evidence type="ECO:0000313" key="1">
    <source>
        <dbReference type="EMBL" id="ODP26840.1"/>
    </source>
</evidence>
<gene>
    <name evidence="1" type="ORF">PTI45_03801</name>
</gene>
<protein>
    <submittedName>
        <fullName evidence="1">Uncharacterized protein</fullName>
    </submittedName>
</protein>
<reference evidence="1 2" key="1">
    <citation type="submission" date="2016-08" db="EMBL/GenBank/DDBJ databases">
        <title>Genome sequencing of Paenibacillus sp. TI45-13ar, isolated from Korean traditional nuruk.</title>
        <authorList>
            <person name="Kim S.-J."/>
        </authorList>
    </citation>
    <scope>NUCLEOTIDE SEQUENCE [LARGE SCALE GENOMIC DNA]</scope>
    <source>
        <strain evidence="1 2">TI45-13ar</strain>
    </source>
</reference>
<dbReference type="STRING" id="1886670.PTI45_03801"/>
<organism evidence="1 2">
    <name type="scientific">Paenibacillus nuruki</name>
    <dbReference type="NCBI Taxonomy" id="1886670"/>
    <lineage>
        <taxon>Bacteria</taxon>
        <taxon>Bacillati</taxon>
        <taxon>Bacillota</taxon>
        <taxon>Bacilli</taxon>
        <taxon>Bacillales</taxon>
        <taxon>Paenibacillaceae</taxon>
        <taxon>Paenibacillus</taxon>
    </lineage>
</organism>
<comment type="caution">
    <text evidence="1">The sequence shown here is derived from an EMBL/GenBank/DDBJ whole genome shotgun (WGS) entry which is preliminary data.</text>
</comment>
<accession>A0A1E3L1K9</accession>
<evidence type="ECO:0000313" key="2">
    <source>
        <dbReference type="Proteomes" id="UP000094578"/>
    </source>
</evidence>
<name>A0A1E3L1K9_9BACL</name>
<keyword evidence="2" id="KW-1185">Reference proteome</keyword>
<dbReference type="Proteomes" id="UP000094578">
    <property type="component" value="Unassembled WGS sequence"/>
</dbReference>
<dbReference type="AlphaFoldDB" id="A0A1E3L1K9"/>